<dbReference type="RefSeq" id="XP_003678143.1">
    <property type="nucleotide sequence ID" value="XM_003678095.1"/>
</dbReference>
<dbReference type="GeneID" id="96905488"/>
<dbReference type="eggNOG" id="ENOG502S7IR">
    <property type="taxonomic scope" value="Eukaryota"/>
</dbReference>
<name>G0VJW7_NAUCA</name>
<organism evidence="1 2">
    <name type="scientific">Naumovozyma castellii</name>
    <name type="common">Yeast</name>
    <name type="synonym">Saccharomyces castellii</name>
    <dbReference type="NCBI Taxonomy" id="27288"/>
    <lineage>
        <taxon>Eukaryota</taxon>
        <taxon>Fungi</taxon>
        <taxon>Dikarya</taxon>
        <taxon>Ascomycota</taxon>
        <taxon>Saccharomycotina</taxon>
        <taxon>Saccharomycetes</taxon>
        <taxon>Saccharomycetales</taxon>
        <taxon>Saccharomycetaceae</taxon>
        <taxon>Naumovozyma</taxon>
    </lineage>
</organism>
<dbReference type="OMA" id="YKQSTNF"/>
<proteinExistence type="predicted"/>
<dbReference type="AlphaFoldDB" id="G0VJW7"/>
<sequence length="83" mass="9128">MSSTIYNTKANFSHSTGSFLRSAPVELTTRAGYEDFIRKQNTADISTILEKDNGSQGYILKNNEVIATVSGEAKDYLYELAGN</sequence>
<accession>G0VJW7</accession>
<protein>
    <submittedName>
        <fullName evidence="1">Uncharacterized protein</fullName>
    </submittedName>
</protein>
<dbReference type="HOGENOM" id="CLU_2484906_0_0_1"/>
<dbReference type="InParanoid" id="G0VJW7"/>
<evidence type="ECO:0000313" key="1">
    <source>
        <dbReference type="EMBL" id="CCC71799.1"/>
    </source>
</evidence>
<dbReference type="EMBL" id="HE576760">
    <property type="protein sequence ID" value="CCC71799.1"/>
    <property type="molecule type" value="Genomic_DNA"/>
</dbReference>
<reference evidence="1 2" key="1">
    <citation type="journal article" date="2011" name="Proc. Natl. Acad. Sci. U.S.A.">
        <title>Evolutionary erosion of yeast sex chromosomes by mating-type switching accidents.</title>
        <authorList>
            <person name="Gordon J.L."/>
            <person name="Armisen D."/>
            <person name="Proux-Wera E."/>
            <person name="Oheigeartaigh S.S."/>
            <person name="Byrne K.P."/>
            <person name="Wolfe K.H."/>
        </authorList>
    </citation>
    <scope>NUCLEOTIDE SEQUENCE [LARGE SCALE GENOMIC DNA]</scope>
    <source>
        <strain evidence="2">ATCC 76901 / BCRC 22586 / CBS 4309 / NBRC 1992 / NRRL Y-12630</strain>
    </source>
</reference>
<dbReference type="Proteomes" id="UP000001640">
    <property type="component" value="Chromosome 9"/>
</dbReference>
<gene>
    <name evidence="1" type="primary">NCAS0I01310</name>
    <name evidence="1" type="ordered locus">NCAS_0I01310</name>
</gene>
<dbReference type="OrthoDB" id="3978317at2759"/>
<dbReference type="KEGG" id="ncs:NCAS_0I01310"/>
<evidence type="ECO:0000313" key="2">
    <source>
        <dbReference type="Proteomes" id="UP000001640"/>
    </source>
</evidence>
<dbReference type="FunCoup" id="G0VJW7">
    <property type="interactions" value="82"/>
</dbReference>
<keyword evidence="2" id="KW-1185">Reference proteome</keyword>
<reference key="2">
    <citation type="submission" date="2011-08" db="EMBL/GenBank/DDBJ databases">
        <title>Genome sequence of Naumovozyma castellii.</title>
        <authorList>
            <person name="Gordon J.L."/>
            <person name="Armisen D."/>
            <person name="Proux-Wera E."/>
            <person name="OhEigeartaigh S.S."/>
            <person name="Byrne K.P."/>
            <person name="Wolfe K.H."/>
        </authorList>
    </citation>
    <scope>NUCLEOTIDE SEQUENCE</scope>
    <source>
        <strain>Type strain:CBS 4309</strain>
    </source>
</reference>